<dbReference type="Proteomes" id="UP001050691">
    <property type="component" value="Unassembled WGS sequence"/>
</dbReference>
<comment type="caution">
    <text evidence="1">The sequence shown here is derived from an EMBL/GenBank/DDBJ whole genome shotgun (WGS) entry which is preliminary data.</text>
</comment>
<name>A0AAV5ADG6_9AGAM</name>
<organism evidence="1 2">
    <name type="scientific">Clathrus columnatus</name>
    <dbReference type="NCBI Taxonomy" id="1419009"/>
    <lineage>
        <taxon>Eukaryota</taxon>
        <taxon>Fungi</taxon>
        <taxon>Dikarya</taxon>
        <taxon>Basidiomycota</taxon>
        <taxon>Agaricomycotina</taxon>
        <taxon>Agaricomycetes</taxon>
        <taxon>Phallomycetidae</taxon>
        <taxon>Phallales</taxon>
        <taxon>Clathraceae</taxon>
        <taxon>Clathrus</taxon>
    </lineage>
</organism>
<proteinExistence type="predicted"/>
<sequence>MLQIKSNRLLISYYKKKGPRFLRQFIHFHHHPARAQDASAEEDKTKAVGFFLEILGLFADVQEELSAPPSATA</sequence>
<evidence type="ECO:0000313" key="1">
    <source>
        <dbReference type="EMBL" id="GJJ10693.1"/>
    </source>
</evidence>
<keyword evidence="2" id="KW-1185">Reference proteome</keyword>
<evidence type="ECO:0000313" key="2">
    <source>
        <dbReference type="Proteomes" id="UP001050691"/>
    </source>
</evidence>
<accession>A0AAV5ADG6</accession>
<gene>
    <name evidence="1" type="ORF">Clacol_004920</name>
</gene>
<protein>
    <submittedName>
        <fullName evidence="1">Uncharacterized protein</fullName>
    </submittedName>
</protein>
<reference evidence="1" key="1">
    <citation type="submission" date="2021-10" db="EMBL/GenBank/DDBJ databases">
        <title>De novo Genome Assembly of Clathrus columnatus (Basidiomycota, Fungi) Using Illumina and Nanopore Sequence Data.</title>
        <authorList>
            <person name="Ogiso-Tanaka E."/>
            <person name="Itagaki H."/>
            <person name="Hosoya T."/>
            <person name="Hosaka K."/>
        </authorList>
    </citation>
    <scope>NUCLEOTIDE SEQUENCE</scope>
    <source>
        <strain evidence="1">MO-923</strain>
    </source>
</reference>
<dbReference type="EMBL" id="BPWL01000005">
    <property type="protein sequence ID" value="GJJ10693.1"/>
    <property type="molecule type" value="Genomic_DNA"/>
</dbReference>
<dbReference type="AlphaFoldDB" id="A0AAV5ADG6"/>